<keyword evidence="12" id="KW-1185">Reference proteome</keyword>
<keyword evidence="6" id="KW-0732">Signal</keyword>
<protein>
    <recommendedName>
        <fullName evidence="10">Peptidase S8/S53 domain-containing protein</fullName>
    </recommendedName>
</protein>
<dbReference type="STRING" id="106549.A0A540NNH7"/>
<dbReference type="GO" id="GO:0009610">
    <property type="term" value="P:response to symbiotic fungus"/>
    <property type="evidence" value="ECO:0007669"/>
    <property type="project" value="UniProtKB-ARBA"/>
</dbReference>
<dbReference type="Proteomes" id="UP000315295">
    <property type="component" value="Unassembled WGS sequence"/>
</dbReference>
<proteinExistence type="inferred from homology"/>
<gene>
    <name evidence="11" type="ORF">C1H46_001796</name>
</gene>
<evidence type="ECO:0000313" key="12">
    <source>
        <dbReference type="Proteomes" id="UP000315295"/>
    </source>
</evidence>
<dbReference type="AlphaFoldDB" id="A0A540NNH7"/>
<keyword evidence="5" id="KW-0645">Protease</keyword>
<sequence>MANGTAAGMVPYAHVAMYKVCGEEGCSDADILAAMDTAVKDGVDILSLSLAGTSFPLYNEGIDVGAFTAIQKGIFVSCSAGNSGPDYKSLSNEAPWILTVGASTIDRSIRATALLGNHGELDGVSLNQTNDFNSTLLPLVYPGMNDNLSLSLCAPGSLGNVKGKIVLCKGGRGRVVKRVEVKRAGGAAMILVNLEADGYNVLADVHVLPTTHMSYDAGLMIKAYINSTTTPQATVLFKGTVIGDPLAPSQGDQALQALEF</sequence>
<dbReference type="SUPFAM" id="SSF52743">
    <property type="entry name" value="Subtilisin-like"/>
    <property type="match status" value="1"/>
</dbReference>
<dbReference type="FunFam" id="3.50.30.30:FF:000005">
    <property type="entry name" value="subtilisin-like protease SBT1.5"/>
    <property type="match status" value="1"/>
</dbReference>
<dbReference type="PROSITE" id="PS51892">
    <property type="entry name" value="SUBTILASE"/>
    <property type="match status" value="1"/>
</dbReference>
<accession>A0A540NNH7</accession>
<organism evidence="11 12">
    <name type="scientific">Malus baccata</name>
    <name type="common">Siberian crab apple</name>
    <name type="synonym">Pyrus baccata</name>
    <dbReference type="NCBI Taxonomy" id="106549"/>
    <lineage>
        <taxon>Eukaryota</taxon>
        <taxon>Viridiplantae</taxon>
        <taxon>Streptophyta</taxon>
        <taxon>Embryophyta</taxon>
        <taxon>Tracheophyta</taxon>
        <taxon>Spermatophyta</taxon>
        <taxon>Magnoliopsida</taxon>
        <taxon>eudicotyledons</taxon>
        <taxon>Gunneridae</taxon>
        <taxon>Pentapetalae</taxon>
        <taxon>rosids</taxon>
        <taxon>fabids</taxon>
        <taxon>Rosales</taxon>
        <taxon>Rosaceae</taxon>
        <taxon>Amygdaloideae</taxon>
        <taxon>Maleae</taxon>
        <taxon>Malus</taxon>
    </lineage>
</organism>
<dbReference type="PANTHER" id="PTHR10795">
    <property type="entry name" value="PROPROTEIN CONVERTASE SUBTILISIN/KEXIN"/>
    <property type="match status" value="1"/>
</dbReference>
<evidence type="ECO:0000256" key="4">
    <source>
        <dbReference type="ARBA" id="ARBA00022523"/>
    </source>
</evidence>
<comment type="caution">
    <text evidence="11">The sequence shown here is derived from an EMBL/GenBank/DDBJ whole genome shotgun (WGS) entry which is preliminary data.</text>
</comment>
<dbReference type="Pfam" id="PF00082">
    <property type="entry name" value="Peptidase_S8"/>
    <property type="match status" value="1"/>
</dbReference>
<evidence type="ECO:0000256" key="9">
    <source>
        <dbReference type="PROSITE-ProRule" id="PRU01240"/>
    </source>
</evidence>
<evidence type="ECO:0000256" key="8">
    <source>
        <dbReference type="ARBA" id="ARBA00022825"/>
    </source>
</evidence>
<comment type="function">
    <text evidence="1">Required for arbuscular mycorrhiza (AM) development during AM symbiosis with AM fungi (e.g. Glomeromycota intraradices).</text>
</comment>
<evidence type="ECO:0000256" key="6">
    <source>
        <dbReference type="ARBA" id="ARBA00022729"/>
    </source>
</evidence>
<dbReference type="InterPro" id="IPR045051">
    <property type="entry name" value="SBT"/>
</dbReference>
<evidence type="ECO:0000256" key="7">
    <source>
        <dbReference type="ARBA" id="ARBA00022801"/>
    </source>
</evidence>
<evidence type="ECO:0000256" key="3">
    <source>
        <dbReference type="ARBA" id="ARBA00011073"/>
    </source>
</evidence>
<comment type="subcellular location">
    <subcellularLocation>
        <location evidence="2">Secreted</location>
        <location evidence="2">Extracellular space</location>
        <location evidence="2">Apoplast</location>
    </subcellularLocation>
</comment>
<dbReference type="Gene3D" id="3.50.30.30">
    <property type="match status" value="1"/>
</dbReference>
<evidence type="ECO:0000313" key="11">
    <source>
        <dbReference type="EMBL" id="TQE12584.1"/>
    </source>
</evidence>
<evidence type="ECO:0000259" key="10">
    <source>
        <dbReference type="Pfam" id="PF00082"/>
    </source>
</evidence>
<reference evidence="11 12" key="1">
    <citation type="journal article" date="2019" name="G3 (Bethesda)">
        <title>Sequencing of a Wild Apple (Malus baccata) Genome Unravels the Differences Between Cultivated and Wild Apple Species Regarding Disease Resistance and Cold Tolerance.</title>
        <authorList>
            <person name="Chen X."/>
        </authorList>
    </citation>
    <scope>NUCLEOTIDE SEQUENCE [LARGE SCALE GENOMIC DNA]</scope>
    <source>
        <strain evidence="12">cv. Shandingzi</strain>
        <tissue evidence="11">Leaves</tissue>
    </source>
</reference>
<feature type="domain" description="Peptidase S8/S53" evidence="10">
    <location>
        <begin position="6"/>
        <end position="154"/>
    </location>
</feature>
<dbReference type="InterPro" id="IPR000209">
    <property type="entry name" value="Peptidase_S8/S53_dom"/>
</dbReference>
<name>A0A540NNH7_MALBA</name>
<dbReference type="GO" id="GO:0004252">
    <property type="term" value="F:serine-type endopeptidase activity"/>
    <property type="evidence" value="ECO:0007669"/>
    <property type="project" value="InterPro"/>
</dbReference>
<comment type="caution">
    <text evidence="9">Lacks conserved residue(s) required for the propagation of feature annotation.</text>
</comment>
<evidence type="ECO:0000256" key="1">
    <source>
        <dbReference type="ARBA" id="ARBA00002076"/>
    </source>
</evidence>
<dbReference type="InterPro" id="IPR036852">
    <property type="entry name" value="Peptidase_S8/S53_dom_sf"/>
</dbReference>
<evidence type="ECO:0000256" key="5">
    <source>
        <dbReference type="ARBA" id="ARBA00022670"/>
    </source>
</evidence>
<dbReference type="CDD" id="cd02120">
    <property type="entry name" value="PA_subtilisin_like"/>
    <property type="match status" value="1"/>
</dbReference>
<keyword evidence="8" id="KW-0720">Serine protease</keyword>
<keyword evidence="4" id="KW-0052">Apoplast</keyword>
<dbReference type="GO" id="GO:0006508">
    <property type="term" value="P:proteolysis"/>
    <property type="evidence" value="ECO:0007669"/>
    <property type="project" value="UniProtKB-KW"/>
</dbReference>
<comment type="similarity">
    <text evidence="3 9">Belongs to the peptidase S8 family.</text>
</comment>
<dbReference type="EMBL" id="VIEB01000018">
    <property type="protein sequence ID" value="TQE12584.1"/>
    <property type="molecule type" value="Genomic_DNA"/>
</dbReference>
<dbReference type="GO" id="GO:0048046">
    <property type="term" value="C:apoplast"/>
    <property type="evidence" value="ECO:0007669"/>
    <property type="project" value="UniProtKB-SubCell"/>
</dbReference>
<evidence type="ECO:0000256" key="2">
    <source>
        <dbReference type="ARBA" id="ARBA00004271"/>
    </source>
</evidence>
<keyword evidence="7" id="KW-0378">Hydrolase</keyword>